<dbReference type="InterPro" id="IPR025508">
    <property type="entry name" value="DUF4395"/>
</dbReference>
<dbReference type="KEGG" id="aym:YM304_36380"/>
<keyword evidence="1" id="KW-0812">Transmembrane</keyword>
<dbReference type="Pfam" id="PF14340">
    <property type="entry name" value="DUF4395"/>
    <property type="match status" value="1"/>
</dbReference>
<evidence type="ECO:0000256" key="1">
    <source>
        <dbReference type="SAM" id="Phobius"/>
    </source>
</evidence>
<feature type="transmembrane region" description="Helical" evidence="1">
    <location>
        <begin position="117"/>
        <end position="145"/>
    </location>
</feature>
<feature type="transmembrane region" description="Helical" evidence="1">
    <location>
        <begin position="17"/>
        <end position="36"/>
    </location>
</feature>
<dbReference type="AlphaFoldDB" id="A0A6C7ED79"/>
<evidence type="ECO:0000313" key="3">
    <source>
        <dbReference type="EMBL" id="BAN03952.1"/>
    </source>
</evidence>
<evidence type="ECO:0000259" key="2">
    <source>
        <dbReference type="Pfam" id="PF14340"/>
    </source>
</evidence>
<dbReference type="Proteomes" id="UP000011863">
    <property type="component" value="Chromosome"/>
</dbReference>
<dbReference type="EMBL" id="AP012057">
    <property type="protein sequence ID" value="BAN03952.1"/>
    <property type="molecule type" value="Genomic_DNA"/>
</dbReference>
<keyword evidence="4" id="KW-1185">Reference proteome</keyword>
<protein>
    <recommendedName>
        <fullName evidence="2">DUF4395 domain-containing protein</fullName>
    </recommendedName>
</protein>
<accession>A0A6C7ED79</accession>
<name>A0A6C7ED79_ILUCY</name>
<sequence length="172" mass="18257">MHHVRNFFSFPDPVNETSARLVAAGVVAQAVLFLVLREGWLLVPLAYGFAARVLTGPTMSPLGQLSVRVVTPLVERRFGVTSRRVPGPPKRFAQLIGLGFSAAAAIAWFAGAPVVTYVLLAGLVVAASLEAFAAICMGCIVYSAIWGCDDCDDISERLAAAVSRAREPVTVD</sequence>
<reference evidence="3 4" key="1">
    <citation type="journal article" date="2013" name="Int. J. Syst. Evol. Microbiol.">
        <title>Ilumatobacter nonamiense sp. nov. and Ilumatobacter coccineum sp. nov., isolated from seashore sand.</title>
        <authorList>
            <person name="Matsumoto A."/>
            <person name="Kasai H."/>
            <person name="Matsuo Y."/>
            <person name="Shizuri Y."/>
            <person name="Ichikawa N."/>
            <person name="Fujita N."/>
            <person name="Omura S."/>
            <person name="Takahashi Y."/>
        </authorList>
    </citation>
    <scope>NUCLEOTIDE SEQUENCE [LARGE SCALE GENOMIC DNA]</scope>
    <source>
        <strain evidence="4">NBRC 103263 / KCTC 29153 / YM16-304</strain>
    </source>
</reference>
<evidence type="ECO:0000313" key="4">
    <source>
        <dbReference type="Proteomes" id="UP000011863"/>
    </source>
</evidence>
<keyword evidence="1" id="KW-1133">Transmembrane helix</keyword>
<keyword evidence="1" id="KW-0472">Membrane</keyword>
<proteinExistence type="predicted"/>
<organism evidence="3 4">
    <name type="scientific">Ilumatobacter coccineus (strain NBRC 103263 / KCTC 29153 / YM16-304)</name>
    <dbReference type="NCBI Taxonomy" id="1313172"/>
    <lineage>
        <taxon>Bacteria</taxon>
        <taxon>Bacillati</taxon>
        <taxon>Actinomycetota</taxon>
        <taxon>Acidimicrobiia</taxon>
        <taxon>Acidimicrobiales</taxon>
        <taxon>Ilumatobacteraceae</taxon>
        <taxon>Ilumatobacter</taxon>
    </lineage>
</organism>
<feature type="domain" description="DUF4395" evidence="2">
    <location>
        <begin position="14"/>
        <end position="144"/>
    </location>
</feature>
<feature type="transmembrane region" description="Helical" evidence="1">
    <location>
        <begin position="92"/>
        <end position="111"/>
    </location>
</feature>
<gene>
    <name evidence="3" type="ORF">YM304_36380</name>
</gene>